<dbReference type="STRING" id="93059.P9211_00421"/>
<sequence>MPASILDNLRLMLMQEVLPVGMALFKRVRQGGANKVAEAFSSSLDPLQELKTEGHSAAKSLREQLDQISPGLGNPVMEVEILVDDHNVEDDSVLIPVLKRIEDRLDLLKLYLSDE</sequence>
<gene>
    <name evidence="1" type="ordered locus">P9211_00421</name>
</gene>
<dbReference type="eggNOG" id="ENOG503405V">
    <property type="taxonomic scope" value="Bacteria"/>
</dbReference>
<reference evidence="1 2" key="1">
    <citation type="journal article" date="2007" name="PLoS Genet.">
        <title>Patterns and implications of gene gain and loss in the evolution of Prochlorococcus.</title>
        <authorList>
            <person name="Kettler G.C."/>
            <person name="Martiny A.C."/>
            <person name="Huang K."/>
            <person name="Zucker J."/>
            <person name="Coleman M.L."/>
            <person name="Rodrigue S."/>
            <person name="Chen F."/>
            <person name="Lapidus A."/>
            <person name="Ferriera S."/>
            <person name="Johnson J."/>
            <person name="Steglich C."/>
            <person name="Church G.M."/>
            <person name="Richardson P."/>
            <person name="Chisholm S.W."/>
        </authorList>
    </citation>
    <scope>NUCLEOTIDE SEQUENCE [LARGE SCALE GENOMIC DNA]</scope>
    <source>
        <strain evidence="2">MIT 9211</strain>
    </source>
</reference>
<dbReference type="RefSeq" id="WP_012194598.1">
    <property type="nucleotide sequence ID" value="NC_009976.1"/>
</dbReference>
<name>A9B9D6_PROM4</name>
<keyword evidence="2" id="KW-1185">Reference proteome</keyword>
<organism evidence="1 2">
    <name type="scientific">Prochlorococcus marinus (strain MIT 9211)</name>
    <dbReference type="NCBI Taxonomy" id="93059"/>
    <lineage>
        <taxon>Bacteria</taxon>
        <taxon>Bacillati</taxon>
        <taxon>Cyanobacteriota</taxon>
        <taxon>Cyanophyceae</taxon>
        <taxon>Synechococcales</taxon>
        <taxon>Prochlorococcaceae</taxon>
        <taxon>Prochlorococcus</taxon>
    </lineage>
</organism>
<dbReference type="AlphaFoldDB" id="A9B9D6"/>
<dbReference type="HOGENOM" id="CLU_2002778_0_0_3"/>
<proteinExistence type="predicted"/>
<accession>A9B9D6</accession>
<evidence type="ECO:0000313" key="2">
    <source>
        <dbReference type="Proteomes" id="UP000000788"/>
    </source>
</evidence>
<dbReference type="KEGG" id="pmj:P9211_00421"/>
<evidence type="ECO:0000313" key="1">
    <source>
        <dbReference type="EMBL" id="ABX07973.1"/>
    </source>
</evidence>
<protein>
    <submittedName>
        <fullName evidence="1">Uncharacterized protein</fullName>
    </submittedName>
</protein>
<dbReference type="Proteomes" id="UP000000788">
    <property type="component" value="Chromosome"/>
</dbReference>
<dbReference type="OrthoDB" id="557662at2"/>
<dbReference type="EMBL" id="CP000878">
    <property type="protein sequence ID" value="ABX07973.1"/>
    <property type="molecule type" value="Genomic_DNA"/>
</dbReference>